<evidence type="ECO:0000313" key="10">
    <source>
        <dbReference type="Proteomes" id="UP000219356"/>
    </source>
</evidence>
<reference evidence="10" key="1">
    <citation type="submission" date="2017-09" db="EMBL/GenBank/DDBJ databases">
        <authorList>
            <person name="Varghese N."/>
            <person name="Submissions S."/>
        </authorList>
    </citation>
    <scope>NUCLEOTIDE SEQUENCE [LARGE SCALE GENOMIC DNA]</scope>
    <source>
        <strain evidence="10">CGMCC 1.8913</strain>
    </source>
</reference>
<dbReference type="Pfam" id="PF01416">
    <property type="entry name" value="PseudoU_synth_1"/>
    <property type="match status" value="2"/>
</dbReference>
<dbReference type="FunFam" id="3.30.70.580:FF:000001">
    <property type="entry name" value="tRNA pseudouridine synthase A"/>
    <property type="match status" value="1"/>
</dbReference>
<feature type="active site" description="Nucleophile" evidence="4 5">
    <location>
        <position position="54"/>
    </location>
</feature>
<comment type="caution">
    <text evidence="4">Lacks conserved residue(s) required for the propagation of feature annotation.</text>
</comment>
<dbReference type="EC" id="5.4.99.12" evidence="4"/>
<dbReference type="Proteomes" id="UP000219356">
    <property type="component" value="Unassembled WGS sequence"/>
</dbReference>
<feature type="domain" description="Pseudouridine synthase I TruA alpha/beta" evidence="8">
    <location>
        <begin position="7"/>
        <end position="106"/>
    </location>
</feature>
<comment type="similarity">
    <text evidence="1 4 7">Belongs to the tRNA pseudouridine synthase TruA family.</text>
</comment>
<feature type="domain" description="Pseudouridine synthase I TruA alpha/beta" evidence="8">
    <location>
        <begin position="145"/>
        <end position="247"/>
    </location>
</feature>
<dbReference type="Gene3D" id="3.30.70.580">
    <property type="entry name" value="Pseudouridine synthase I, catalytic domain, N-terminal subdomain"/>
    <property type="match status" value="1"/>
</dbReference>
<dbReference type="SUPFAM" id="SSF55120">
    <property type="entry name" value="Pseudouridine synthase"/>
    <property type="match status" value="1"/>
</dbReference>
<dbReference type="Gene3D" id="3.30.70.660">
    <property type="entry name" value="Pseudouridine synthase I, catalytic domain, C-terminal subdomain"/>
    <property type="match status" value="1"/>
</dbReference>
<comment type="catalytic activity">
    <reaction evidence="4 7">
        <text>uridine(38/39/40) in tRNA = pseudouridine(38/39/40) in tRNA</text>
        <dbReference type="Rhea" id="RHEA:22376"/>
        <dbReference type="Rhea" id="RHEA-COMP:10085"/>
        <dbReference type="Rhea" id="RHEA-COMP:10087"/>
        <dbReference type="ChEBI" id="CHEBI:65314"/>
        <dbReference type="ChEBI" id="CHEBI:65315"/>
        <dbReference type="EC" id="5.4.99.12"/>
    </reaction>
</comment>
<dbReference type="PIRSF" id="PIRSF001430">
    <property type="entry name" value="tRNA_psdUrid_synth"/>
    <property type="match status" value="1"/>
</dbReference>
<keyword evidence="10" id="KW-1185">Reference proteome</keyword>
<feature type="binding site" evidence="4 6">
    <location>
        <position position="112"/>
    </location>
    <ligand>
        <name>substrate</name>
    </ligand>
</feature>
<dbReference type="STRING" id="586416.GZ22_17955"/>
<dbReference type="PANTHER" id="PTHR11142">
    <property type="entry name" value="PSEUDOURIDYLATE SYNTHASE"/>
    <property type="match status" value="1"/>
</dbReference>
<evidence type="ECO:0000313" key="9">
    <source>
        <dbReference type="EMBL" id="SNZ17939.1"/>
    </source>
</evidence>
<dbReference type="PANTHER" id="PTHR11142:SF0">
    <property type="entry name" value="TRNA PSEUDOURIDINE SYNTHASE-LIKE 1"/>
    <property type="match status" value="1"/>
</dbReference>
<dbReference type="InterPro" id="IPR020095">
    <property type="entry name" value="PsdUridine_synth_TruA_C"/>
</dbReference>
<evidence type="ECO:0000259" key="8">
    <source>
        <dbReference type="Pfam" id="PF01416"/>
    </source>
</evidence>
<evidence type="ECO:0000256" key="3">
    <source>
        <dbReference type="ARBA" id="ARBA00023235"/>
    </source>
</evidence>
<evidence type="ECO:0000256" key="6">
    <source>
        <dbReference type="PIRSR" id="PIRSR001430-2"/>
    </source>
</evidence>
<dbReference type="EMBL" id="OBEK01000007">
    <property type="protein sequence ID" value="SNZ17939.1"/>
    <property type="molecule type" value="Genomic_DNA"/>
</dbReference>
<dbReference type="HAMAP" id="MF_00171">
    <property type="entry name" value="TruA"/>
    <property type="match status" value="1"/>
</dbReference>
<comment type="function">
    <text evidence="4">Formation of pseudouridine at positions 38, 39 and 40 in the anticodon stem and loop of transfer RNAs.</text>
</comment>
<dbReference type="InterPro" id="IPR020097">
    <property type="entry name" value="PsdUridine_synth_TruA_a/b_dom"/>
</dbReference>
<dbReference type="RefSeq" id="WP_097043564.1">
    <property type="nucleotide sequence ID" value="NZ_OBEK01000007.1"/>
</dbReference>
<name>A0A285P866_9BACI</name>
<keyword evidence="3 4" id="KW-0413">Isomerase</keyword>
<protein>
    <recommendedName>
        <fullName evidence="4">tRNA pseudouridine synthase A</fullName>
        <ecNumber evidence="4">5.4.99.12</ecNumber>
    </recommendedName>
    <alternativeName>
        <fullName evidence="4">tRNA pseudouridine(38-40) synthase</fullName>
    </alternativeName>
    <alternativeName>
        <fullName evidence="4">tRNA pseudouridylate synthase I</fullName>
    </alternativeName>
    <alternativeName>
        <fullName evidence="4">tRNA-uridine isomerase I</fullName>
    </alternativeName>
</protein>
<keyword evidence="2 4" id="KW-0819">tRNA processing</keyword>
<accession>A0A285P866</accession>
<evidence type="ECO:0000256" key="4">
    <source>
        <dbReference type="HAMAP-Rule" id="MF_00171"/>
    </source>
</evidence>
<sequence>MTQRMKAIVSYEGTKFSGFQVQDQYRTIQGEIEKALTKIHKGQQIRIQASGRTDAGVHAKGQVIHFDTELRLGDYNWRKALNTLLPDDIRIVDITEAEEGFHARYNAKRKQYRYFIHNAPEQDVFKRRFVHHVPYNLEFDRMQQAIQVIEGTHDFTAFCSARAEVKGEKIRTIYEATCEKQDDMLVLTFTGNGFLYNMVRILAGTLIDIGNGRKEPEDMAGILASKDRQLASKTAAASGLFLWKVDY</sequence>
<organism evidence="9 10">
    <name type="scientific">Terribacillus aidingensis</name>
    <dbReference type="NCBI Taxonomy" id="586416"/>
    <lineage>
        <taxon>Bacteria</taxon>
        <taxon>Bacillati</taxon>
        <taxon>Bacillota</taxon>
        <taxon>Bacilli</taxon>
        <taxon>Bacillales</taxon>
        <taxon>Bacillaceae</taxon>
        <taxon>Terribacillus</taxon>
    </lineage>
</organism>
<evidence type="ECO:0000256" key="7">
    <source>
        <dbReference type="RuleBase" id="RU003792"/>
    </source>
</evidence>
<comment type="subunit">
    <text evidence="4">Homodimer.</text>
</comment>
<gene>
    <name evidence="4" type="primary">truA</name>
    <name evidence="9" type="ORF">SAMN05421503_3409</name>
</gene>
<dbReference type="GO" id="GO:0031119">
    <property type="term" value="P:tRNA pseudouridine synthesis"/>
    <property type="evidence" value="ECO:0007669"/>
    <property type="project" value="UniProtKB-UniRule"/>
</dbReference>
<dbReference type="InterPro" id="IPR001406">
    <property type="entry name" value="PsdUridine_synth_TruA"/>
</dbReference>
<evidence type="ECO:0000256" key="1">
    <source>
        <dbReference type="ARBA" id="ARBA00009375"/>
    </source>
</evidence>
<dbReference type="GO" id="GO:0160147">
    <property type="term" value="F:tRNA pseudouridine(38-40) synthase activity"/>
    <property type="evidence" value="ECO:0007669"/>
    <property type="project" value="UniProtKB-EC"/>
</dbReference>
<dbReference type="GO" id="GO:0003723">
    <property type="term" value="F:RNA binding"/>
    <property type="evidence" value="ECO:0007669"/>
    <property type="project" value="InterPro"/>
</dbReference>
<dbReference type="OrthoDB" id="9811823at2"/>
<dbReference type="NCBIfam" id="TIGR00071">
    <property type="entry name" value="hisT_truA"/>
    <property type="match status" value="1"/>
</dbReference>
<dbReference type="InterPro" id="IPR020094">
    <property type="entry name" value="TruA/RsuA/RluB/E/F_N"/>
</dbReference>
<dbReference type="CDD" id="cd02570">
    <property type="entry name" value="PseudoU_synth_EcTruA"/>
    <property type="match status" value="1"/>
</dbReference>
<dbReference type="InterPro" id="IPR020103">
    <property type="entry name" value="PsdUridine_synth_cat_dom_sf"/>
</dbReference>
<proteinExistence type="inferred from homology"/>
<evidence type="ECO:0000256" key="2">
    <source>
        <dbReference type="ARBA" id="ARBA00022694"/>
    </source>
</evidence>
<evidence type="ECO:0000256" key="5">
    <source>
        <dbReference type="PIRSR" id="PIRSR001430-1"/>
    </source>
</evidence>
<dbReference type="AlphaFoldDB" id="A0A285P866"/>